<dbReference type="Pfam" id="PF02254">
    <property type="entry name" value="TrkA_N"/>
    <property type="match status" value="2"/>
</dbReference>
<dbReference type="InterPro" id="IPR036291">
    <property type="entry name" value="NAD(P)-bd_dom_sf"/>
</dbReference>
<evidence type="ECO:0000259" key="2">
    <source>
        <dbReference type="PROSITE" id="PS51201"/>
    </source>
</evidence>
<keyword evidence="1" id="KW-0812">Transmembrane</keyword>
<keyword evidence="1" id="KW-0472">Membrane</keyword>
<dbReference type="PANTHER" id="PTHR43833">
    <property type="entry name" value="POTASSIUM CHANNEL PROTEIN 2-RELATED-RELATED"/>
    <property type="match status" value="1"/>
</dbReference>
<dbReference type="Gene3D" id="3.40.50.720">
    <property type="entry name" value="NAD(P)-binding Rossmann-like Domain"/>
    <property type="match status" value="2"/>
</dbReference>
<dbReference type="InterPro" id="IPR050721">
    <property type="entry name" value="Trk_Ktr_HKT_K-transport"/>
</dbReference>
<dbReference type="PROSITE" id="PS51201">
    <property type="entry name" value="RCK_N"/>
    <property type="match status" value="1"/>
</dbReference>
<evidence type="ECO:0000256" key="1">
    <source>
        <dbReference type="SAM" id="Phobius"/>
    </source>
</evidence>
<keyword evidence="1" id="KW-1133">Transmembrane helix</keyword>
<feature type="transmembrane region" description="Helical" evidence="1">
    <location>
        <begin position="365"/>
        <end position="389"/>
    </location>
</feature>
<organism evidence="3 4">
    <name type="scientific">Streptomyces hiroshimensis</name>
    <dbReference type="NCBI Taxonomy" id="66424"/>
    <lineage>
        <taxon>Bacteria</taxon>
        <taxon>Bacillati</taxon>
        <taxon>Actinomycetota</taxon>
        <taxon>Actinomycetes</taxon>
        <taxon>Kitasatosporales</taxon>
        <taxon>Streptomycetaceae</taxon>
        <taxon>Streptomyces</taxon>
    </lineage>
</organism>
<accession>A0ABQ2Y3L5</accession>
<comment type="caution">
    <text evidence="3">The sequence shown here is derived from an EMBL/GenBank/DDBJ whole genome shotgun (WGS) entry which is preliminary data.</text>
</comment>
<gene>
    <name evidence="3" type="ORF">GCM10010324_01150</name>
</gene>
<reference evidence="4" key="1">
    <citation type="journal article" date="2019" name="Int. J. Syst. Evol. Microbiol.">
        <title>The Global Catalogue of Microorganisms (GCM) 10K type strain sequencing project: providing services to taxonomists for standard genome sequencing and annotation.</title>
        <authorList>
            <consortium name="The Broad Institute Genomics Platform"/>
            <consortium name="The Broad Institute Genome Sequencing Center for Infectious Disease"/>
            <person name="Wu L."/>
            <person name="Ma J."/>
        </authorList>
    </citation>
    <scope>NUCLEOTIDE SEQUENCE [LARGE SCALE GENOMIC DNA]</scope>
    <source>
        <strain evidence="4">JCM 4586</strain>
    </source>
</reference>
<keyword evidence="4" id="KW-1185">Reference proteome</keyword>
<feature type="domain" description="RCK N-terminal" evidence="2">
    <location>
        <begin position="403"/>
        <end position="519"/>
    </location>
</feature>
<feature type="transmembrane region" description="Helical" evidence="1">
    <location>
        <begin position="311"/>
        <end position="330"/>
    </location>
</feature>
<proteinExistence type="predicted"/>
<dbReference type="SUPFAM" id="SSF51735">
    <property type="entry name" value="NAD(P)-binding Rossmann-fold domains"/>
    <property type="match status" value="2"/>
</dbReference>
<protein>
    <submittedName>
        <fullName evidence="3">Potassium transporter TrkA</fullName>
    </submittedName>
</protein>
<name>A0ABQ2Y3L5_9ACTN</name>
<sequence length="643" mass="67445">MQGTLGNVATLNPQPHVAPAAPHMVVCGDDGLVHRLAAELSGVYGERVTVVLPPAREARQRPAPALGRAAALFGRVTGVVGRAGAPDRNGAAPGSGLVRVLEAAEPGEEAFTDAGVVHATALALVYDDDETNVQAALLARRLNPHVRLVIRLYNRRLGEHLAKLLDQAAQLTAAVDGTPVTDTDATTTVLSDADTAAPVLVTAAVSGHNKVIEAGGLMLRAAERSQAAAGRGQGRELCTLALLSPALQPGSAAGPDGDGPLLLPGDRRPPGTGGRAEVVLEAVPFALQPAPVRPTVRGLPLGSFFSRRLRWALGLLTAAVCALAVASWSVTSDNPTHAVYLSLLDLFAINEPAIREGHGRQVLQLLSGLTGLLLLPLLVAAALEGLGTFRSASALRRPRRGLSGHVVLLGLGKIGTRVLARLRELGIPVVCVERDPQARGVALARSLRVPTIIGDVTEEGVLDAAKVGHSGTLLALTSSDITNLEAVLYARAVNPEVRVVMRLYDDRFAKAVYRTLRASHPRAWTRSRSVSFLVAPAFAGAMIGRQILGAVPVERQVVLIAALEVEGRPELNGQPAGDAFVPGAWRALAVTTRRLEASGREETRLMQDLPGGYRLGGQDRVIVAATRQGLADLLGRRPVPRPR</sequence>
<dbReference type="Proteomes" id="UP000659223">
    <property type="component" value="Unassembled WGS sequence"/>
</dbReference>
<dbReference type="EMBL" id="BMUT01000001">
    <property type="protein sequence ID" value="GGX60319.1"/>
    <property type="molecule type" value="Genomic_DNA"/>
</dbReference>
<evidence type="ECO:0000313" key="4">
    <source>
        <dbReference type="Proteomes" id="UP000659223"/>
    </source>
</evidence>
<dbReference type="PANTHER" id="PTHR43833:SF11">
    <property type="entry name" value="VOLTAGE-GATED POTASSIUM CHANNEL KCH"/>
    <property type="match status" value="1"/>
</dbReference>
<evidence type="ECO:0000313" key="3">
    <source>
        <dbReference type="EMBL" id="GGX60319.1"/>
    </source>
</evidence>
<dbReference type="InterPro" id="IPR003148">
    <property type="entry name" value="RCK_N"/>
</dbReference>